<proteinExistence type="predicted"/>
<evidence type="ECO:0000313" key="1">
    <source>
        <dbReference type="EMBL" id="KAK5704419.1"/>
    </source>
</evidence>
<dbReference type="Proteomes" id="UP001310594">
    <property type="component" value="Unassembled WGS sequence"/>
</dbReference>
<protein>
    <recommendedName>
        <fullName evidence="3">DUF1993 domain-containing protein</fullName>
    </recommendedName>
</protein>
<dbReference type="InterPro" id="IPR034660">
    <property type="entry name" value="DinB/YfiT-like"/>
</dbReference>
<comment type="caution">
    <text evidence="1">The sequence shown here is derived from an EMBL/GenBank/DDBJ whole genome shotgun (WGS) entry which is preliminary data.</text>
</comment>
<name>A0AAN7WGA9_9PEZI</name>
<reference evidence="1" key="1">
    <citation type="submission" date="2023-08" db="EMBL/GenBank/DDBJ databases">
        <title>Black Yeasts Isolated from many extreme environments.</title>
        <authorList>
            <person name="Coleine C."/>
            <person name="Stajich J.E."/>
            <person name="Selbmann L."/>
        </authorList>
    </citation>
    <scope>NUCLEOTIDE SEQUENCE</scope>
    <source>
        <strain evidence="1">CCFEE 5810</strain>
    </source>
</reference>
<organism evidence="1 2">
    <name type="scientific">Elasticomyces elasticus</name>
    <dbReference type="NCBI Taxonomy" id="574655"/>
    <lineage>
        <taxon>Eukaryota</taxon>
        <taxon>Fungi</taxon>
        <taxon>Dikarya</taxon>
        <taxon>Ascomycota</taxon>
        <taxon>Pezizomycotina</taxon>
        <taxon>Dothideomycetes</taxon>
        <taxon>Dothideomycetidae</taxon>
        <taxon>Mycosphaerellales</taxon>
        <taxon>Teratosphaeriaceae</taxon>
        <taxon>Elasticomyces</taxon>
    </lineage>
</organism>
<dbReference type="PANTHER" id="PTHR36922:SF1">
    <property type="entry name" value="DUF1993 DOMAIN-CONTAINING PROTEIN"/>
    <property type="match status" value="1"/>
</dbReference>
<gene>
    <name evidence="1" type="ORF">LTR97_003437</name>
</gene>
<dbReference type="EMBL" id="JAVRQU010000004">
    <property type="protein sequence ID" value="KAK5704419.1"/>
    <property type="molecule type" value="Genomic_DNA"/>
</dbReference>
<dbReference type="Pfam" id="PF09351">
    <property type="entry name" value="DUF1993"/>
    <property type="match status" value="1"/>
</dbReference>
<accession>A0AAN7WGA9</accession>
<evidence type="ECO:0000313" key="2">
    <source>
        <dbReference type="Proteomes" id="UP001310594"/>
    </source>
</evidence>
<dbReference type="PANTHER" id="PTHR36922">
    <property type="entry name" value="BLL2446 PROTEIN"/>
    <property type="match status" value="1"/>
</dbReference>
<dbReference type="AlphaFoldDB" id="A0AAN7WGA9"/>
<sequence>MRAYIVKAEQWCVDNDRPKESLLKSSLAPDMKTLAFQVFMATDNAKDVVVQVGELEDPGWPTAWQMNPETTLPEVYSRIDQAVEFLHGADAKIFDDKEFKELSMSAGPMELKFTGLSYVQLYILPNFFFHSAIAYGILRNTGAPLGKWDFVGGNRL</sequence>
<dbReference type="InterPro" id="IPR018531">
    <property type="entry name" value="DUF1993"/>
</dbReference>
<dbReference type="SUPFAM" id="SSF109854">
    <property type="entry name" value="DinB/YfiT-like putative metalloenzymes"/>
    <property type="match status" value="1"/>
</dbReference>
<evidence type="ECO:0008006" key="3">
    <source>
        <dbReference type="Google" id="ProtNLM"/>
    </source>
</evidence>
<dbReference type="Gene3D" id="1.20.120.450">
    <property type="entry name" value="dinb family like domain"/>
    <property type="match status" value="1"/>
</dbReference>